<sequence>MKYFGALALLTASLAAFADAGCQQRITPCSPMSVCEKIGGPETCGTTERADGCLLRRFGDDDFGDVIFRRYHLLAHVAPPVIVRSQTGFWLYARWESTMFDDGDEHIFSKFALYIPTCYSQTDD</sequence>
<evidence type="ECO:0000256" key="1">
    <source>
        <dbReference type="SAM" id="SignalP"/>
    </source>
</evidence>
<dbReference type="Proteomes" id="UP000310108">
    <property type="component" value="Unassembled WGS sequence"/>
</dbReference>
<keyword evidence="1" id="KW-0732">Signal</keyword>
<organism evidence="2 3">
    <name type="scientific">Colletotrichum tanaceti</name>
    <dbReference type="NCBI Taxonomy" id="1306861"/>
    <lineage>
        <taxon>Eukaryota</taxon>
        <taxon>Fungi</taxon>
        <taxon>Dikarya</taxon>
        <taxon>Ascomycota</taxon>
        <taxon>Pezizomycotina</taxon>
        <taxon>Sordariomycetes</taxon>
        <taxon>Hypocreomycetidae</taxon>
        <taxon>Glomerellales</taxon>
        <taxon>Glomerellaceae</taxon>
        <taxon>Colletotrichum</taxon>
        <taxon>Colletotrichum destructivum species complex</taxon>
    </lineage>
</organism>
<name>A0A4U6XEB5_9PEZI</name>
<feature type="chain" id="PRO_5020747716" description="Extracellular membrane protein CFEM domain-containing protein" evidence="1">
    <location>
        <begin position="21"/>
        <end position="124"/>
    </location>
</feature>
<keyword evidence="3" id="KW-1185">Reference proteome</keyword>
<evidence type="ECO:0000313" key="2">
    <source>
        <dbReference type="EMBL" id="TKW53733.1"/>
    </source>
</evidence>
<dbReference type="AlphaFoldDB" id="A0A4U6XEB5"/>
<protein>
    <recommendedName>
        <fullName evidence="4">Extracellular membrane protein CFEM domain-containing protein</fullName>
    </recommendedName>
</protein>
<accession>A0A4U6XEB5</accession>
<gene>
    <name evidence="2" type="ORF">CTA1_1003</name>
</gene>
<comment type="caution">
    <text evidence="2">The sequence shown here is derived from an EMBL/GenBank/DDBJ whole genome shotgun (WGS) entry which is preliminary data.</text>
</comment>
<proteinExistence type="predicted"/>
<evidence type="ECO:0000313" key="3">
    <source>
        <dbReference type="Proteomes" id="UP000310108"/>
    </source>
</evidence>
<feature type="signal peptide" evidence="1">
    <location>
        <begin position="1"/>
        <end position="20"/>
    </location>
</feature>
<reference evidence="2 3" key="1">
    <citation type="journal article" date="2019" name="PLoS ONE">
        <title>Comparative genome analysis indicates high evolutionary potential of pathogenicity genes in Colletotrichum tanaceti.</title>
        <authorList>
            <person name="Lelwala R.V."/>
            <person name="Korhonen P.K."/>
            <person name="Young N.D."/>
            <person name="Scott J.B."/>
            <person name="Ades P.A."/>
            <person name="Gasser R.B."/>
            <person name="Taylor P.W.J."/>
        </authorList>
    </citation>
    <scope>NUCLEOTIDE SEQUENCE [LARGE SCALE GENOMIC DNA]</scope>
    <source>
        <strain evidence="2">BRIP57314</strain>
    </source>
</reference>
<dbReference type="EMBL" id="PJEX01000170">
    <property type="protein sequence ID" value="TKW53733.1"/>
    <property type="molecule type" value="Genomic_DNA"/>
</dbReference>
<evidence type="ECO:0008006" key="4">
    <source>
        <dbReference type="Google" id="ProtNLM"/>
    </source>
</evidence>